<dbReference type="GO" id="GO:0008233">
    <property type="term" value="F:peptidase activity"/>
    <property type="evidence" value="ECO:0007669"/>
    <property type="project" value="UniProtKB-KW"/>
</dbReference>
<keyword evidence="4" id="KW-0378">Hydrolase</keyword>
<dbReference type="InterPro" id="IPR012340">
    <property type="entry name" value="NA-bd_OB-fold"/>
</dbReference>
<evidence type="ECO:0000313" key="4">
    <source>
        <dbReference type="EMBL" id="MBX8643181.1"/>
    </source>
</evidence>
<feature type="transmembrane region" description="Helical" evidence="1">
    <location>
        <begin position="306"/>
        <end position="328"/>
    </location>
</feature>
<dbReference type="PANTHER" id="PTHR33507">
    <property type="entry name" value="INNER MEMBRANE PROTEIN YBBJ"/>
    <property type="match status" value="1"/>
</dbReference>
<comment type="caution">
    <text evidence="4">The sequence shown here is derived from an EMBL/GenBank/DDBJ whole genome shotgun (WGS) entry which is preliminary data.</text>
</comment>
<evidence type="ECO:0000256" key="1">
    <source>
        <dbReference type="SAM" id="Phobius"/>
    </source>
</evidence>
<sequence length="453" mass="47526">MCRRKSRILIAMALALAFAFCVFETGYAGLGSASALTSNSPGLVVVNFDIGVDQGSANYVQSASSYAISSHDNIVIVMNTPGGLLDDMLTIVSAIQDVQSHGLRVYTYVPPDGAAASAGSYIALATNAIYMGNGSVIGPSTPYIIGGTSLEEQHVKNFSVAYIGALASRNGYNVSAAENMAENNVAYNASNAAAIGLITGKAQTFDQFLFLAGLQGSTVINLSEPLYDTFLSTVSNATLDGLFFIVGAVAIFIDLFHRTLFLTFFGAIMIALGLLGAEVIGAPVVAVLVLAAAAVLIFIEVKAGHGLFAISGILLGLLGTWLLAGNSIGYSKHLPAGYSPSPFGLLEYLLMGLVAGLLIIGAVYIAKIRRVMMDSPRLVGVHRVIGATGWSTTELMPGSDGVCNVLSEDWTCFSDRPIPKNTRIRVIEYRDGKIRVEPADGSEQKTAGKAEKS</sequence>
<evidence type="ECO:0000313" key="5">
    <source>
        <dbReference type="Proteomes" id="UP000750197"/>
    </source>
</evidence>
<feature type="transmembrane region" description="Helical" evidence="1">
    <location>
        <begin position="348"/>
        <end position="366"/>
    </location>
</feature>
<feature type="transmembrane region" description="Helical" evidence="1">
    <location>
        <begin position="282"/>
        <end position="299"/>
    </location>
</feature>
<gene>
    <name evidence="3" type="ORF">J9259_00355</name>
    <name evidence="4" type="ORF">KIY12_00385</name>
</gene>
<dbReference type="Proteomes" id="UP000716004">
    <property type="component" value="Unassembled WGS sequence"/>
</dbReference>
<keyword evidence="1" id="KW-0472">Membrane</keyword>
<feature type="transmembrane region" description="Helical" evidence="1">
    <location>
        <begin position="260"/>
        <end position="276"/>
    </location>
</feature>
<dbReference type="InterPro" id="IPR056738">
    <property type="entry name" value="NfeD1b_N"/>
</dbReference>
<dbReference type="CDD" id="cd07021">
    <property type="entry name" value="Clp_protease_NfeD_like"/>
    <property type="match status" value="1"/>
</dbReference>
<feature type="domain" description="NfeD1b N-terminal" evidence="2">
    <location>
        <begin position="48"/>
        <end position="203"/>
    </location>
</feature>
<dbReference type="EMBL" id="JAHEAC010000001">
    <property type="protein sequence ID" value="MBX8643181.1"/>
    <property type="molecule type" value="Genomic_DNA"/>
</dbReference>
<feature type="transmembrane region" description="Helical" evidence="1">
    <location>
        <begin position="230"/>
        <end position="253"/>
    </location>
</feature>
<evidence type="ECO:0000313" key="3">
    <source>
        <dbReference type="EMBL" id="MBX8630967.1"/>
    </source>
</evidence>
<keyword evidence="1" id="KW-0812">Transmembrane</keyword>
<keyword evidence="4" id="KW-0645">Protease</keyword>
<dbReference type="SUPFAM" id="SSF52096">
    <property type="entry name" value="ClpP/crotonase"/>
    <property type="match status" value="1"/>
</dbReference>
<evidence type="ECO:0000259" key="2">
    <source>
        <dbReference type="Pfam" id="PF25145"/>
    </source>
</evidence>
<reference evidence="4" key="1">
    <citation type="submission" date="2021-05" db="EMBL/GenBank/DDBJ databases">
        <title>Genomic insights into ecological role and evolution of a novel Thermoplasmata order Candidatus Sysuiplasmatales.</title>
        <authorList>
            <person name="Yuan Y."/>
        </authorList>
    </citation>
    <scope>NUCLEOTIDE SEQUENCE</scope>
    <source>
        <strain evidence="4">TUT19-bin139</strain>
        <strain evidence="3">YP2-bin.285</strain>
    </source>
</reference>
<dbReference type="InterPro" id="IPR052165">
    <property type="entry name" value="Membrane_assoc_protease"/>
</dbReference>
<dbReference type="GO" id="GO:0006508">
    <property type="term" value="P:proteolysis"/>
    <property type="evidence" value="ECO:0007669"/>
    <property type="project" value="UniProtKB-KW"/>
</dbReference>
<dbReference type="Gene3D" id="3.90.226.10">
    <property type="entry name" value="2-enoyl-CoA Hydratase, Chain A, domain 1"/>
    <property type="match status" value="1"/>
</dbReference>
<dbReference type="EMBL" id="JAGVSJ010000001">
    <property type="protein sequence ID" value="MBX8630967.1"/>
    <property type="molecule type" value="Genomic_DNA"/>
</dbReference>
<dbReference type="Gene3D" id="2.40.50.140">
    <property type="entry name" value="Nucleic acid-binding proteins"/>
    <property type="match status" value="1"/>
</dbReference>
<organism evidence="4 5">
    <name type="scientific">Candidatus Sysuiplasma superficiale</name>
    <dbReference type="NCBI Taxonomy" id="2823368"/>
    <lineage>
        <taxon>Archaea</taxon>
        <taxon>Methanobacteriati</taxon>
        <taxon>Thermoplasmatota</taxon>
        <taxon>Thermoplasmata</taxon>
        <taxon>Candidatus Sysuiplasmatales</taxon>
        <taxon>Candidatus Sysuiplasmataceae</taxon>
        <taxon>Candidatus Sysuiplasma</taxon>
    </lineage>
</organism>
<dbReference type="AlphaFoldDB" id="A0A8J8CF97"/>
<name>A0A8J8CF97_9ARCH</name>
<proteinExistence type="predicted"/>
<protein>
    <submittedName>
        <fullName evidence="4">ATP-dependent Clp protease proteolytic subunit</fullName>
    </submittedName>
</protein>
<dbReference type="Pfam" id="PF25145">
    <property type="entry name" value="NfeD1b_N"/>
    <property type="match status" value="1"/>
</dbReference>
<keyword evidence="1" id="KW-1133">Transmembrane helix</keyword>
<accession>A0A8J8CF97</accession>
<dbReference type="Proteomes" id="UP000750197">
    <property type="component" value="Unassembled WGS sequence"/>
</dbReference>
<dbReference type="InterPro" id="IPR029045">
    <property type="entry name" value="ClpP/crotonase-like_dom_sf"/>
</dbReference>